<dbReference type="GO" id="GO:0006509">
    <property type="term" value="P:membrane protein ectodomain proteolysis"/>
    <property type="evidence" value="ECO:0007669"/>
    <property type="project" value="TreeGrafter"/>
</dbReference>
<protein>
    <submittedName>
        <fullName evidence="2">Jg3169 protein</fullName>
    </submittedName>
</protein>
<dbReference type="AlphaFoldDB" id="A0A8S4QP95"/>
<dbReference type="SUPFAM" id="SSF57552">
    <property type="entry name" value="Blood coagulation inhibitor (disintegrin)"/>
    <property type="match status" value="1"/>
</dbReference>
<dbReference type="OrthoDB" id="2149267at2759"/>
<dbReference type="Pfam" id="PF21299">
    <property type="entry name" value="ADAM10_Cys-rich"/>
    <property type="match status" value="1"/>
</dbReference>
<dbReference type="GO" id="GO:0005886">
    <property type="term" value="C:plasma membrane"/>
    <property type="evidence" value="ECO:0007669"/>
    <property type="project" value="TreeGrafter"/>
</dbReference>
<reference evidence="2" key="1">
    <citation type="submission" date="2022-03" db="EMBL/GenBank/DDBJ databases">
        <authorList>
            <person name="Lindestad O."/>
        </authorList>
    </citation>
    <scope>NUCLEOTIDE SEQUENCE</scope>
</reference>
<dbReference type="PANTHER" id="PTHR45702:SF3">
    <property type="entry name" value="KUZBANIAN-LIKE, ISOFORM A"/>
    <property type="match status" value="1"/>
</dbReference>
<evidence type="ECO:0000259" key="1">
    <source>
        <dbReference type="Pfam" id="PF21299"/>
    </source>
</evidence>
<dbReference type="InterPro" id="IPR036436">
    <property type="entry name" value="Disintegrin_dom_sf"/>
</dbReference>
<dbReference type="GO" id="GO:0004222">
    <property type="term" value="F:metalloendopeptidase activity"/>
    <property type="evidence" value="ECO:0007669"/>
    <property type="project" value="TreeGrafter"/>
</dbReference>
<evidence type="ECO:0000313" key="2">
    <source>
        <dbReference type="EMBL" id="CAH2215589.1"/>
    </source>
</evidence>
<dbReference type="EMBL" id="CAKXAJ010012119">
    <property type="protein sequence ID" value="CAH2215589.1"/>
    <property type="molecule type" value="Genomic_DNA"/>
</dbReference>
<gene>
    <name evidence="2" type="primary">jg3169</name>
    <name evidence="2" type="ORF">PAEG_LOCUS3720</name>
</gene>
<accession>A0A8S4QP95</accession>
<dbReference type="Proteomes" id="UP000838756">
    <property type="component" value="Unassembled WGS sequence"/>
</dbReference>
<organism evidence="2 3">
    <name type="scientific">Pararge aegeria aegeria</name>
    <dbReference type="NCBI Taxonomy" id="348720"/>
    <lineage>
        <taxon>Eukaryota</taxon>
        <taxon>Metazoa</taxon>
        <taxon>Ecdysozoa</taxon>
        <taxon>Arthropoda</taxon>
        <taxon>Hexapoda</taxon>
        <taxon>Insecta</taxon>
        <taxon>Pterygota</taxon>
        <taxon>Neoptera</taxon>
        <taxon>Endopterygota</taxon>
        <taxon>Lepidoptera</taxon>
        <taxon>Glossata</taxon>
        <taxon>Ditrysia</taxon>
        <taxon>Papilionoidea</taxon>
        <taxon>Nymphalidae</taxon>
        <taxon>Satyrinae</taxon>
        <taxon>Satyrini</taxon>
        <taxon>Parargina</taxon>
        <taxon>Pararge</taxon>
    </lineage>
</organism>
<comment type="caution">
    <text evidence="2">The sequence shown here is derived from an EMBL/GenBank/DDBJ whole genome shotgun (WGS) entry which is preliminary data.</text>
</comment>
<dbReference type="InterPro" id="IPR051489">
    <property type="entry name" value="ADAM_Metalloproteinase"/>
</dbReference>
<dbReference type="PANTHER" id="PTHR45702">
    <property type="entry name" value="ADAM10/ADAM17 METALLOPEPTIDASE FAMILY MEMBER"/>
    <property type="match status" value="1"/>
</dbReference>
<dbReference type="InterPro" id="IPR049038">
    <property type="entry name" value="ADAM10_Cys-rich"/>
</dbReference>
<evidence type="ECO:0000313" key="3">
    <source>
        <dbReference type="Proteomes" id="UP000838756"/>
    </source>
</evidence>
<name>A0A8S4QP95_9NEOP</name>
<keyword evidence="3" id="KW-1185">Reference proteome</keyword>
<sequence>GPCCTASCTLKFGDKCRSDNGCRDAAHCDGKRAACPASRHKPNRTRCDKELVCFMGECTGSICLAYGLESCQCGPRKDDPRSACELCCRKPGGACVSSFHWNTSPYDVPDMYAKPGTPCNDYNG</sequence>
<dbReference type="GO" id="GO:0007219">
    <property type="term" value="P:Notch signaling pathway"/>
    <property type="evidence" value="ECO:0007669"/>
    <property type="project" value="TreeGrafter"/>
</dbReference>
<feature type="domain" description="ADAM10 cysteine-rich" evidence="1">
    <location>
        <begin position="82"/>
        <end position="124"/>
    </location>
</feature>
<proteinExistence type="predicted"/>
<feature type="non-terminal residue" evidence="2">
    <location>
        <position position="1"/>
    </location>
</feature>